<dbReference type="Gramene" id="Mp4g19490.1">
    <property type="protein sequence ID" value="Mp4g19490.1.cds1"/>
    <property type="gene ID" value="Mp4g19490"/>
</dbReference>
<evidence type="ECO:0000256" key="1">
    <source>
        <dbReference type="ARBA" id="ARBA00022723"/>
    </source>
</evidence>
<keyword evidence="7" id="KW-1185">Reference proteome</keyword>
<keyword evidence="1" id="KW-0479">Metal-binding</keyword>
<dbReference type="PROSITE" id="PS00018">
    <property type="entry name" value="EF_HAND_1"/>
    <property type="match status" value="4"/>
</dbReference>
<feature type="region of interest" description="Disordered" evidence="4">
    <location>
        <begin position="28"/>
        <end position="51"/>
    </location>
</feature>
<dbReference type="InterPro" id="IPR011992">
    <property type="entry name" value="EF-hand-dom_pair"/>
</dbReference>
<gene>
    <name evidence="6" type="ORF">MARPO_0126s0045</name>
</gene>
<dbReference type="InterPro" id="IPR018247">
    <property type="entry name" value="EF_Hand_1_Ca_BS"/>
</dbReference>
<dbReference type="Proteomes" id="UP000244005">
    <property type="component" value="Unassembled WGS sequence"/>
</dbReference>
<dbReference type="CDD" id="cd00051">
    <property type="entry name" value="EFh"/>
    <property type="match status" value="2"/>
</dbReference>
<dbReference type="PANTHER" id="PTHR10891">
    <property type="entry name" value="EF-HAND CALCIUM-BINDING DOMAIN CONTAINING PROTEIN"/>
    <property type="match status" value="1"/>
</dbReference>
<dbReference type="InterPro" id="IPR002048">
    <property type="entry name" value="EF_hand_dom"/>
</dbReference>
<keyword evidence="2" id="KW-0677">Repeat</keyword>
<evidence type="ECO:0000256" key="4">
    <source>
        <dbReference type="SAM" id="MobiDB-lite"/>
    </source>
</evidence>
<evidence type="ECO:0000256" key="2">
    <source>
        <dbReference type="ARBA" id="ARBA00022737"/>
    </source>
</evidence>
<dbReference type="GO" id="GO:0043226">
    <property type="term" value="C:organelle"/>
    <property type="evidence" value="ECO:0007669"/>
    <property type="project" value="UniProtKB-ARBA"/>
</dbReference>
<dbReference type="AlphaFoldDB" id="A0A2R6W909"/>
<accession>A0A2R6W909</accession>
<evidence type="ECO:0000259" key="5">
    <source>
        <dbReference type="PROSITE" id="PS50222"/>
    </source>
</evidence>
<dbReference type="SMART" id="SM00054">
    <property type="entry name" value="EFh"/>
    <property type="match status" value="4"/>
</dbReference>
<evidence type="ECO:0000313" key="7">
    <source>
        <dbReference type="Proteomes" id="UP000244005"/>
    </source>
</evidence>
<proteinExistence type="predicted"/>
<dbReference type="Pfam" id="PF13499">
    <property type="entry name" value="EF-hand_7"/>
    <property type="match status" value="2"/>
</dbReference>
<keyword evidence="3" id="KW-0106">Calcium</keyword>
<sequence length="217" mass="24438">MKLLSFFGKKVKASAASSDLNPYAGFLTSDPQSGTPSANRSLRAAAHQARKTPAQRIERKSHVVDKLFDAEHQQLIEAFKIIDKNGDGKISHQELRAMWATLGEKVTNQELRLMVQEVDVNGDGEIDLGEFIILKSRSEDVEQRARELRVAFSVADADRDGHISASDLQKLMKRLEKKVTIAECYVMLQCVDSDGDNLIDFREFEKFMTSAIFSRKF</sequence>
<dbReference type="Gene3D" id="1.10.238.10">
    <property type="entry name" value="EF-hand"/>
    <property type="match status" value="2"/>
</dbReference>
<dbReference type="SUPFAM" id="SSF47473">
    <property type="entry name" value="EF-hand"/>
    <property type="match status" value="1"/>
</dbReference>
<reference evidence="7" key="1">
    <citation type="journal article" date="2017" name="Cell">
        <title>Insights into land plant evolution garnered from the Marchantia polymorpha genome.</title>
        <authorList>
            <person name="Bowman J.L."/>
            <person name="Kohchi T."/>
            <person name="Yamato K.T."/>
            <person name="Jenkins J."/>
            <person name="Shu S."/>
            <person name="Ishizaki K."/>
            <person name="Yamaoka S."/>
            <person name="Nishihama R."/>
            <person name="Nakamura Y."/>
            <person name="Berger F."/>
            <person name="Adam C."/>
            <person name="Aki S.S."/>
            <person name="Althoff F."/>
            <person name="Araki T."/>
            <person name="Arteaga-Vazquez M.A."/>
            <person name="Balasubrmanian S."/>
            <person name="Barry K."/>
            <person name="Bauer D."/>
            <person name="Boehm C.R."/>
            <person name="Briginshaw L."/>
            <person name="Caballero-Perez J."/>
            <person name="Catarino B."/>
            <person name="Chen F."/>
            <person name="Chiyoda S."/>
            <person name="Chovatia M."/>
            <person name="Davies K.M."/>
            <person name="Delmans M."/>
            <person name="Demura T."/>
            <person name="Dierschke T."/>
            <person name="Dolan L."/>
            <person name="Dorantes-Acosta A.E."/>
            <person name="Eklund D.M."/>
            <person name="Florent S.N."/>
            <person name="Flores-Sandoval E."/>
            <person name="Fujiyama A."/>
            <person name="Fukuzawa H."/>
            <person name="Galik B."/>
            <person name="Grimanelli D."/>
            <person name="Grimwood J."/>
            <person name="Grossniklaus U."/>
            <person name="Hamada T."/>
            <person name="Haseloff J."/>
            <person name="Hetherington A.J."/>
            <person name="Higo A."/>
            <person name="Hirakawa Y."/>
            <person name="Hundley H.N."/>
            <person name="Ikeda Y."/>
            <person name="Inoue K."/>
            <person name="Inoue S.I."/>
            <person name="Ishida S."/>
            <person name="Jia Q."/>
            <person name="Kakita M."/>
            <person name="Kanazawa T."/>
            <person name="Kawai Y."/>
            <person name="Kawashima T."/>
            <person name="Kennedy M."/>
            <person name="Kinose K."/>
            <person name="Kinoshita T."/>
            <person name="Kohara Y."/>
            <person name="Koide E."/>
            <person name="Komatsu K."/>
            <person name="Kopischke S."/>
            <person name="Kubo M."/>
            <person name="Kyozuka J."/>
            <person name="Lagercrantz U."/>
            <person name="Lin S.S."/>
            <person name="Lindquist E."/>
            <person name="Lipzen A.M."/>
            <person name="Lu C.W."/>
            <person name="De Luna E."/>
            <person name="Martienssen R.A."/>
            <person name="Minamino N."/>
            <person name="Mizutani M."/>
            <person name="Mizutani M."/>
            <person name="Mochizuki N."/>
            <person name="Monte I."/>
            <person name="Mosher R."/>
            <person name="Nagasaki H."/>
            <person name="Nakagami H."/>
            <person name="Naramoto S."/>
            <person name="Nishitani K."/>
            <person name="Ohtani M."/>
            <person name="Okamoto T."/>
            <person name="Okumura M."/>
            <person name="Phillips J."/>
            <person name="Pollak B."/>
            <person name="Reinders A."/>
            <person name="Rovekamp M."/>
            <person name="Sano R."/>
            <person name="Sawa S."/>
            <person name="Schmid M.W."/>
            <person name="Shirakawa M."/>
            <person name="Solano R."/>
            <person name="Spunde A."/>
            <person name="Suetsugu N."/>
            <person name="Sugano S."/>
            <person name="Sugiyama A."/>
            <person name="Sun R."/>
            <person name="Suzuki Y."/>
            <person name="Takenaka M."/>
            <person name="Takezawa D."/>
            <person name="Tomogane H."/>
            <person name="Tsuzuki M."/>
            <person name="Ueda T."/>
            <person name="Umeda M."/>
            <person name="Ward J.M."/>
            <person name="Watanabe Y."/>
            <person name="Yazaki K."/>
            <person name="Yokoyama R."/>
            <person name="Yoshitake Y."/>
            <person name="Yotsui I."/>
            <person name="Zachgo S."/>
            <person name="Schmutz J."/>
        </authorList>
    </citation>
    <scope>NUCLEOTIDE SEQUENCE [LARGE SCALE GENOMIC DNA]</scope>
    <source>
        <strain evidence="7">Tak-1</strain>
    </source>
</reference>
<dbReference type="OrthoDB" id="26525at2759"/>
<feature type="domain" description="EF-hand" evidence="5">
    <location>
        <begin position="106"/>
        <end position="141"/>
    </location>
</feature>
<dbReference type="PROSITE" id="PS50222">
    <property type="entry name" value="EF_HAND_2"/>
    <property type="match status" value="4"/>
</dbReference>
<feature type="domain" description="EF-hand" evidence="5">
    <location>
        <begin position="70"/>
        <end position="105"/>
    </location>
</feature>
<feature type="compositionally biased region" description="Polar residues" evidence="4">
    <location>
        <begin position="29"/>
        <end position="40"/>
    </location>
</feature>
<protein>
    <recommendedName>
        <fullName evidence="5">EF-hand domain-containing protein</fullName>
    </recommendedName>
</protein>
<evidence type="ECO:0000313" key="6">
    <source>
        <dbReference type="EMBL" id="PTQ30343.1"/>
    </source>
</evidence>
<dbReference type="EMBL" id="KZ772798">
    <property type="protein sequence ID" value="PTQ30343.1"/>
    <property type="molecule type" value="Genomic_DNA"/>
</dbReference>
<dbReference type="OMA" id="AHAGENM"/>
<organism evidence="6 7">
    <name type="scientific">Marchantia polymorpha</name>
    <name type="common">Common liverwort</name>
    <name type="synonym">Marchantia aquatica</name>
    <dbReference type="NCBI Taxonomy" id="3197"/>
    <lineage>
        <taxon>Eukaryota</taxon>
        <taxon>Viridiplantae</taxon>
        <taxon>Streptophyta</taxon>
        <taxon>Embryophyta</taxon>
        <taxon>Marchantiophyta</taxon>
        <taxon>Marchantiopsida</taxon>
        <taxon>Marchantiidae</taxon>
        <taxon>Marchantiales</taxon>
        <taxon>Marchantiaceae</taxon>
        <taxon>Marchantia</taxon>
    </lineage>
</organism>
<feature type="domain" description="EF-hand" evidence="5">
    <location>
        <begin position="143"/>
        <end position="178"/>
    </location>
</feature>
<dbReference type="FunFam" id="1.10.238.10:FF:000178">
    <property type="entry name" value="Calmodulin-2 A"/>
    <property type="match status" value="1"/>
</dbReference>
<dbReference type="InterPro" id="IPR039647">
    <property type="entry name" value="EF_hand_pair_protein_CML-like"/>
</dbReference>
<name>A0A2R6W909_MARPO</name>
<dbReference type="GO" id="GO:0005509">
    <property type="term" value="F:calcium ion binding"/>
    <property type="evidence" value="ECO:0007669"/>
    <property type="project" value="InterPro"/>
</dbReference>
<feature type="domain" description="EF-hand" evidence="5">
    <location>
        <begin position="179"/>
        <end position="214"/>
    </location>
</feature>
<evidence type="ECO:0000256" key="3">
    <source>
        <dbReference type="ARBA" id="ARBA00022837"/>
    </source>
</evidence>